<protein>
    <submittedName>
        <fullName evidence="1">Uncharacterized protein</fullName>
    </submittedName>
</protein>
<accession>A0A8T1KYV4</accession>
<dbReference type="Proteomes" id="UP000736787">
    <property type="component" value="Unassembled WGS sequence"/>
</dbReference>
<gene>
    <name evidence="1" type="ORF">PC117_g7322</name>
</gene>
<comment type="caution">
    <text evidence="1">The sequence shown here is derived from an EMBL/GenBank/DDBJ whole genome shotgun (WGS) entry which is preliminary data.</text>
</comment>
<reference evidence="1" key="1">
    <citation type="submission" date="2018-10" db="EMBL/GenBank/DDBJ databases">
        <title>Effector identification in a new, highly contiguous assembly of the strawberry crown rot pathogen Phytophthora cactorum.</title>
        <authorList>
            <person name="Armitage A.D."/>
            <person name="Nellist C.F."/>
            <person name="Bates H."/>
            <person name="Vickerstaff R.J."/>
            <person name="Harrison R.J."/>
        </authorList>
    </citation>
    <scope>NUCLEOTIDE SEQUENCE</scope>
    <source>
        <strain evidence="1">4040</strain>
    </source>
</reference>
<dbReference type="EMBL" id="RCMK01000148">
    <property type="protein sequence ID" value="KAG2946854.1"/>
    <property type="molecule type" value="Genomic_DNA"/>
</dbReference>
<proteinExistence type="predicted"/>
<evidence type="ECO:0000313" key="2">
    <source>
        <dbReference type="Proteomes" id="UP000736787"/>
    </source>
</evidence>
<sequence length="40" mass="4549">MDRSKRRKNLVMSPHRSLSQELAPVRIELQSALCGTALQQ</sequence>
<dbReference type="AlphaFoldDB" id="A0A8T1KYV4"/>
<evidence type="ECO:0000313" key="1">
    <source>
        <dbReference type="EMBL" id="KAG2946854.1"/>
    </source>
</evidence>
<organism evidence="1 2">
    <name type="scientific">Phytophthora cactorum</name>
    <dbReference type="NCBI Taxonomy" id="29920"/>
    <lineage>
        <taxon>Eukaryota</taxon>
        <taxon>Sar</taxon>
        <taxon>Stramenopiles</taxon>
        <taxon>Oomycota</taxon>
        <taxon>Peronosporomycetes</taxon>
        <taxon>Peronosporales</taxon>
        <taxon>Peronosporaceae</taxon>
        <taxon>Phytophthora</taxon>
    </lineage>
</organism>
<name>A0A8T1KYV4_9STRA</name>